<dbReference type="EMBL" id="JBBBZM010000036">
    <property type="protein sequence ID" value="KAL0637320.1"/>
    <property type="molecule type" value="Genomic_DNA"/>
</dbReference>
<dbReference type="InterPro" id="IPR032466">
    <property type="entry name" value="Metal_Hydrolase"/>
</dbReference>
<feature type="domain" description="Amidohydrolase-related" evidence="2">
    <location>
        <begin position="216"/>
        <end position="355"/>
    </location>
</feature>
<protein>
    <submittedName>
        <fullName evidence="3">L-rhamnono-gamma-lactonase</fullName>
        <ecNumber evidence="3">3.1.1.65</ecNumber>
    </submittedName>
</protein>
<dbReference type="Pfam" id="PF04909">
    <property type="entry name" value="Amidohydro_2"/>
    <property type="match status" value="1"/>
</dbReference>
<comment type="caution">
    <text evidence="3">The sequence shown here is derived from an EMBL/GenBank/DDBJ whole genome shotgun (WGS) entry which is preliminary data.</text>
</comment>
<comment type="similarity">
    <text evidence="1">Belongs to the metallo-dependent hydrolases superfamily.</text>
</comment>
<dbReference type="SUPFAM" id="SSF51556">
    <property type="entry name" value="Metallo-dependent hydrolases"/>
    <property type="match status" value="1"/>
</dbReference>
<keyword evidence="3" id="KW-0378">Hydrolase</keyword>
<dbReference type="EC" id="3.1.1.65" evidence="3"/>
<evidence type="ECO:0000313" key="4">
    <source>
        <dbReference type="Proteomes" id="UP001447188"/>
    </source>
</evidence>
<gene>
    <name evidence="3" type="primary">LRA2_1</name>
    <name evidence="3" type="ORF">Q9L58_003653</name>
</gene>
<accession>A0ABR3GN33</accession>
<name>A0ABR3GN33_9PEZI</name>
<dbReference type="InterPro" id="IPR052350">
    <property type="entry name" value="Metallo-dep_Lactonases"/>
</dbReference>
<dbReference type="Gene3D" id="3.20.20.140">
    <property type="entry name" value="Metal-dependent hydrolases"/>
    <property type="match status" value="1"/>
</dbReference>
<dbReference type="GO" id="GO:0050033">
    <property type="term" value="F:L-rhamnono-1,4-lactonase activity"/>
    <property type="evidence" value="ECO:0007669"/>
    <property type="project" value="UniProtKB-EC"/>
</dbReference>
<reference evidence="3 4" key="1">
    <citation type="submission" date="2024-02" db="EMBL/GenBank/DDBJ databases">
        <title>Discinaceae phylogenomics.</title>
        <authorList>
            <person name="Dirks A.C."/>
            <person name="James T.Y."/>
        </authorList>
    </citation>
    <scope>NUCLEOTIDE SEQUENCE [LARGE SCALE GENOMIC DNA]</scope>
    <source>
        <strain evidence="3 4">ACD0624</strain>
    </source>
</reference>
<evidence type="ECO:0000313" key="3">
    <source>
        <dbReference type="EMBL" id="KAL0637320.1"/>
    </source>
</evidence>
<dbReference type="PANTHER" id="PTHR43569:SF2">
    <property type="entry name" value="AMIDOHYDROLASE-RELATED DOMAIN-CONTAINING PROTEIN"/>
    <property type="match status" value="1"/>
</dbReference>
<keyword evidence="4" id="KW-1185">Reference proteome</keyword>
<evidence type="ECO:0000256" key="1">
    <source>
        <dbReference type="ARBA" id="ARBA00038310"/>
    </source>
</evidence>
<evidence type="ECO:0000259" key="2">
    <source>
        <dbReference type="Pfam" id="PF04909"/>
    </source>
</evidence>
<organism evidence="3 4">
    <name type="scientific">Discina gigas</name>
    <dbReference type="NCBI Taxonomy" id="1032678"/>
    <lineage>
        <taxon>Eukaryota</taxon>
        <taxon>Fungi</taxon>
        <taxon>Dikarya</taxon>
        <taxon>Ascomycota</taxon>
        <taxon>Pezizomycotina</taxon>
        <taxon>Pezizomycetes</taxon>
        <taxon>Pezizales</taxon>
        <taxon>Discinaceae</taxon>
        <taxon>Discina</taxon>
    </lineage>
</organism>
<proteinExistence type="inferred from homology"/>
<dbReference type="Proteomes" id="UP001447188">
    <property type="component" value="Unassembled WGS sequence"/>
</dbReference>
<sequence length="371" mass="42097">MSSKFLVDSHIHLFRDEHLSSLAWMTPENPLNGQHSIGEYLSSTSHSTISRRSLGFVFVETDRKCHLADDSGWKGPLEEFEFVYKAGTGKDLRYRDSAKAVLGIVPWAPLPKGRGAMQRYRAQLREISDEKNEGVKIRLLKGFRYLLQFNPPGFMLDGSFIDSLKWMGEEGYVFELTVDCRGKGLWQLEEAVELLKRAHGGVQEDKKVRLIVAHKDHLAKPDLQVAPKDLATNPFFSTWKTHLKSIAAFPNTYIKLSGAFSELPPALLEQQDKSREEWLANILEYVQPWVFAAIDIFGTKGAIWGSDWPVCTINGGKEKAWGLWAEITDRLLEARQLNELEKDSIWWGNALRAYQIEVEDGLHVGLVGSRI</sequence>
<dbReference type="PANTHER" id="PTHR43569">
    <property type="entry name" value="AMIDOHYDROLASE"/>
    <property type="match status" value="1"/>
</dbReference>
<dbReference type="InterPro" id="IPR006680">
    <property type="entry name" value="Amidohydro-rel"/>
</dbReference>